<proteinExistence type="predicted"/>
<protein>
    <recommendedName>
        <fullName evidence="3">Sel1 domain protein repeat-containing protein</fullName>
    </recommendedName>
</protein>
<dbReference type="OrthoDB" id="879166at2"/>
<gene>
    <name evidence="1" type="ORF">SAMN00120144_1700</name>
</gene>
<dbReference type="InterPro" id="IPR006597">
    <property type="entry name" value="Sel1-like"/>
</dbReference>
<dbReference type="Pfam" id="PF08238">
    <property type="entry name" value="Sel1"/>
    <property type="match status" value="2"/>
</dbReference>
<keyword evidence="2" id="KW-1185">Reference proteome</keyword>
<dbReference type="InterPro" id="IPR011990">
    <property type="entry name" value="TPR-like_helical_dom_sf"/>
</dbReference>
<dbReference type="Gene3D" id="1.25.40.10">
    <property type="entry name" value="Tetratricopeptide repeat domain"/>
    <property type="match status" value="1"/>
</dbReference>
<reference evidence="1 2" key="1">
    <citation type="submission" date="2017-04" db="EMBL/GenBank/DDBJ databases">
        <authorList>
            <person name="Afonso C.L."/>
            <person name="Miller P.J."/>
            <person name="Scott M.A."/>
            <person name="Spackman E."/>
            <person name="Goraichik I."/>
            <person name="Dimitrov K.M."/>
            <person name="Suarez D.L."/>
            <person name="Swayne D.E."/>
        </authorList>
    </citation>
    <scope>NUCLEOTIDE SEQUENCE [LARGE SCALE GENOMIC DNA]</scope>
    <source>
        <strain evidence="1 2">DSM 11622</strain>
    </source>
</reference>
<dbReference type="SUPFAM" id="SSF81901">
    <property type="entry name" value="HCP-like"/>
    <property type="match status" value="1"/>
</dbReference>
<accession>A0A1W1W491</accession>
<dbReference type="AlphaFoldDB" id="A0A1W1W491"/>
<evidence type="ECO:0008006" key="3">
    <source>
        <dbReference type="Google" id="ProtNLM"/>
    </source>
</evidence>
<evidence type="ECO:0000313" key="1">
    <source>
        <dbReference type="EMBL" id="SMC00270.1"/>
    </source>
</evidence>
<dbReference type="Proteomes" id="UP000192266">
    <property type="component" value="Unassembled WGS sequence"/>
</dbReference>
<organism evidence="1 2">
    <name type="scientific">Hymenobacter roseosalivarius DSM 11622</name>
    <dbReference type="NCBI Taxonomy" id="645990"/>
    <lineage>
        <taxon>Bacteria</taxon>
        <taxon>Pseudomonadati</taxon>
        <taxon>Bacteroidota</taxon>
        <taxon>Cytophagia</taxon>
        <taxon>Cytophagales</taxon>
        <taxon>Hymenobacteraceae</taxon>
        <taxon>Hymenobacter</taxon>
    </lineage>
</organism>
<name>A0A1W1W491_9BACT</name>
<sequence length="61" mass="6968">MNDLAFCYQKGLGAKQNVRLALRWFESALEAGETKALTSLGYCYMKLISPPAFVRAREYFE</sequence>
<evidence type="ECO:0000313" key="2">
    <source>
        <dbReference type="Proteomes" id="UP000192266"/>
    </source>
</evidence>
<dbReference type="EMBL" id="FWWW01000099">
    <property type="protein sequence ID" value="SMC00270.1"/>
    <property type="molecule type" value="Genomic_DNA"/>
</dbReference>